<keyword evidence="2" id="KW-0813">Transport</keyword>
<keyword evidence="4 6" id="KW-0067">ATP-binding</keyword>
<comment type="similarity">
    <text evidence="1">Belongs to the ABC transporter superfamily.</text>
</comment>
<dbReference type="PROSITE" id="PS50893">
    <property type="entry name" value="ABC_TRANSPORTER_2"/>
    <property type="match status" value="1"/>
</dbReference>
<evidence type="ECO:0000313" key="7">
    <source>
        <dbReference type="Proteomes" id="UP001500307"/>
    </source>
</evidence>
<dbReference type="InterPro" id="IPR017871">
    <property type="entry name" value="ABC_transporter-like_CS"/>
</dbReference>
<name>A0ABP8SM77_9ACTN</name>
<dbReference type="RefSeq" id="WP_346120608.1">
    <property type="nucleotide sequence ID" value="NZ_BAABGU010000017.1"/>
</dbReference>
<evidence type="ECO:0000256" key="3">
    <source>
        <dbReference type="ARBA" id="ARBA00022741"/>
    </source>
</evidence>
<dbReference type="InterPro" id="IPR027417">
    <property type="entry name" value="P-loop_NTPase"/>
</dbReference>
<dbReference type="PANTHER" id="PTHR43335">
    <property type="entry name" value="ABC TRANSPORTER, ATP-BINDING PROTEIN"/>
    <property type="match status" value="1"/>
</dbReference>
<dbReference type="SMART" id="SM00382">
    <property type="entry name" value="AAA"/>
    <property type="match status" value="1"/>
</dbReference>
<proteinExistence type="inferred from homology"/>
<dbReference type="EMBL" id="BAABGU010000017">
    <property type="protein sequence ID" value="GAA4571935.1"/>
    <property type="molecule type" value="Genomic_DNA"/>
</dbReference>
<feature type="domain" description="ABC transporter" evidence="5">
    <location>
        <begin position="5"/>
        <end position="230"/>
    </location>
</feature>
<sequence length="314" mass="33109">MEPTIEVRGLRKRYRTTVAVDGLSFTVRAGEVTGFVGPNGAGKSTTMRLILGLDAPDEGEALVNGRPYRSLRTPLTYVGALLDASAVHPGRRARDHLLWLAHSNGIGKRRVSEVLDQVGLASAALRRAGGFSLGMQQRLGIAAALLGDPPVLMFDEPVNGLDPDGIVWIRGLMRSLAAEGRAVLVSSHLMGELEDTADHLIAVGRGRLIADTSVAKLLAAASKDRVEVTTAQRAEATTVLANAGATVTVAGPETVVVEGLRGDRVSALLTEAGIPFSELRRHRASLEEAYMDLTRGAIEFAPETGAPAAEGSVR</sequence>
<protein>
    <submittedName>
        <fullName evidence="6">ATP-binding cassette domain-containing protein</fullName>
    </submittedName>
</protein>
<organism evidence="6 7">
    <name type="scientific">Micromonospora coerulea</name>
    <dbReference type="NCBI Taxonomy" id="47856"/>
    <lineage>
        <taxon>Bacteria</taxon>
        <taxon>Bacillati</taxon>
        <taxon>Actinomycetota</taxon>
        <taxon>Actinomycetes</taxon>
        <taxon>Micromonosporales</taxon>
        <taxon>Micromonosporaceae</taxon>
        <taxon>Micromonospora</taxon>
    </lineage>
</organism>
<dbReference type="SUPFAM" id="SSF52540">
    <property type="entry name" value="P-loop containing nucleoside triphosphate hydrolases"/>
    <property type="match status" value="1"/>
</dbReference>
<evidence type="ECO:0000256" key="2">
    <source>
        <dbReference type="ARBA" id="ARBA00022448"/>
    </source>
</evidence>
<dbReference type="Proteomes" id="UP001500307">
    <property type="component" value="Unassembled WGS sequence"/>
</dbReference>
<comment type="caution">
    <text evidence="6">The sequence shown here is derived from an EMBL/GenBank/DDBJ whole genome shotgun (WGS) entry which is preliminary data.</text>
</comment>
<evidence type="ECO:0000313" key="6">
    <source>
        <dbReference type="EMBL" id="GAA4571935.1"/>
    </source>
</evidence>
<keyword evidence="3" id="KW-0547">Nucleotide-binding</keyword>
<dbReference type="PANTHER" id="PTHR43335:SF4">
    <property type="entry name" value="ABC TRANSPORTER, ATP-BINDING PROTEIN"/>
    <property type="match status" value="1"/>
</dbReference>
<reference evidence="7" key="1">
    <citation type="journal article" date="2019" name="Int. J. Syst. Evol. Microbiol.">
        <title>The Global Catalogue of Microorganisms (GCM) 10K type strain sequencing project: providing services to taxonomists for standard genome sequencing and annotation.</title>
        <authorList>
            <consortium name="The Broad Institute Genomics Platform"/>
            <consortium name="The Broad Institute Genome Sequencing Center for Infectious Disease"/>
            <person name="Wu L."/>
            <person name="Ma J."/>
        </authorList>
    </citation>
    <scope>NUCLEOTIDE SEQUENCE [LARGE SCALE GENOMIC DNA]</scope>
    <source>
        <strain evidence="7">JCM 3175</strain>
    </source>
</reference>
<accession>A0ABP8SM77</accession>
<dbReference type="InterPro" id="IPR003593">
    <property type="entry name" value="AAA+_ATPase"/>
</dbReference>
<dbReference type="Gene3D" id="3.40.50.300">
    <property type="entry name" value="P-loop containing nucleotide triphosphate hydrolases"/>
    <property type="match status" value="1"/>
</dbReference>
<evidence type="ECO:0000259" key="5">
    <source>
        <dbReference type="PROSITE" id="PS50893"/>
    </source>
</evidence>
<dbReference type="GO" id="GO:0005524">
    <property type="term" value="F:ATP binding"/>
    <property type="evidence" value="ECO:0007669"/>
    <property type="project" value="UniProtKB-KW"/>
</dbReference>
<keyword evidence="7" id="KW-1185">Reference proteome</keyword>
<evidence type="ECO:0000256" key="1">
    <source>
        <dbReference type="ARBA" id="ARBA00005417"/>
    </source>
</evidence>
<dbReference type="InterPro" id="IPR003439">
    <property type="entry name" value="ABC_transporter-like_ATP-bd"/>
</dbReference>
<gene>
    <name evidence="6" type="ORF">GCM10023176_33760</name>
</gene>
<evidence type="ECO:0000256" key="4">
    <source>
        <dbReference type="ARBA" id="ARBA00022840"/>
    </source>
</evidence>
<dbReference type="PROSITE" id="PS00211">
    <property type="entry name" value="ABC_TRANSPORTER_1"/>
    <property type="match status" value="1"/>
</dbReference>
<dbReference type="Pfam" id="PF00005">
    <property type="entry name" value="ABC_tran"/>
    <property type="match status" value="1"/>
</dbReference>